<dbReference type="EMBL" id="QXTE01000121">
    <property type="protein sequence ID" value="TFK05090.1"/>
    <property type="molecule type" value="Genomic_DNA"/>
</dbReference>
<gene>
    <name evidence="1" type="ORF">DR999_PMT12339</name>
</gene>
<proteinExistence type="predicted"/>
<evidence type="ECO:0000313" key="1">
    <source>
        <dbReference type="EMBL" id="TFK05090.1"/>
    </source>
</evidence>
<dbReference type="Proteomes" id="UP000297703">
    <property type="component" value="Unassembled WGS sequence"/>
</dbReference>
<keyword evidence="2" id="KW-1185">Reference proteome</keyword>
<dbReference type="AlphaFoldDB" id="A0A4D9EER9"/>
<accession>A0A4D9EER9</accession>
<sequence length="126" mass="13390">MGQPPPIKAACQRCKESPAKHLWGRAEANATGKGSQPFVLTAGSFHGSCPDGDHRHVFGRSSVTGVPLQCEIAAREHVQLTAKREQLSQRFVITLCGPGANGSRVRNIHELNSWGGTGSLGLFSST</sequence>
<evidence type="ECO:0000313" key="2">
    <source>
        <dbReference type="Proteomes" id="UP000297703"/>
    </source>
</evidence>
<name>A0A4D9EER9_9SAUR</name>
<protein>
    <submittedName>
        <fullName evidence="1">Defensin 2</fullName>
    </submittedName>
</protein>
<reference evidence="1 2" key="1">
    <citation type="submission" date="2019-04" db="EMBL/GenBank/DDBJ databases">
        <title>Draft genome of the big-headed turtle Platysternon megacephalum.</title>
        <authorList>
            <person name="Gong S."/>
        </authorList>
    </citation>
    <scope>NUCLEOTIDE SEQUENCE [LARGE SCALE GENOMIC DNA]</scope>
    <source>
        <strain evidence="1">DO16091913</strain>
        <tissue evidence="1">Muscle</tissue>
    </source>
</reference>
<comment type="caution">
    <text evidence="1">The sequence shown here is derived from an EMBL/GenBank/DDBJ whole genome shotgun (WGS) entry which is preliminary data.</text>
</comment>
<organism evidence="1 2">
    <name type="scientific">Platysternon megacephalum</name>
    <name type="common">big-headed turtle</name>
    <dbReference type="NCBI Taxonomy" id="55544"/>
    <lineage>
        <taxon>Eukaryota</taxon>
        <taxon>Metazoa</taxon>
        <taxon>Chordata</taxon>
        <taxon>Craniata</taxon>
        <taxon>Vertebrata</taxon>
        <taxon>Euteleostomi</taxon>
        <taxon>Archelosauria</taxon>
        <taxon>Testudinata</taxon>
        <taxon>Testudines</taxon>
        <taxon>Cryptodira</taxon>
        <taxon>Durocryptodira</taxon>
        <taxon>Testudinoidea</taxon>
        <taxon>Platysternidae</taxon>
        <taxon>Platysternon</taxon>
    </lineage>
</organism>
<reference evidence="1 2" key="2">
    <citation type="submission" date="2019-04" db="EMBL/GenBank/DDBJ databases">
        <title>The genome sequence of big-headed turtle.</title>
        <authorList>
            <person name="Gong S."/>
        </authorList>
    </citation>
    <scope>NUCLEOTIDE SEQUENCE [LARGE SCALE GENOMIC DNA]</scope>
    <source>
        <strain evidence="1">DO16091913</strain>
        <tissue evidence="1">Muscle</tissue>
    </source>
</reference>